<dbReference type="EMBL" id="PRDS01000006">
    <property type="protein sequence ID" value="PPB80316.1"/>
    <property type="molecule type" value="Genomic_DNA"/>
</dbReference>
<evidence type="ECO:0000313" key="4">
    <source>
        <dbReference type="EMBL" id="PPB80316.1"/>
    </source>
</evidence>
<dbReference type="Pfam" id="PF13778">
    <property type="entry name" value="DUF4174"/>
    <property type="match status" value="1"/>
</dbReference>
<evidence type="ECO:0000256" key="1">
    <source>
        <dbReference type="ARBA" id="ARBA00022729"/>
    </source>
</evidence>
<dbReference type="AlphaFoldDB" id="A0A2S5JFN1"/>
<feature type="chain" id="PRO_5015702422" evidence="2">
    <location>
        <begin position="22"/>
        <end position="149"/>
    </location>
</feature>
<feature type="signal peptide" evidence="2">
    <location>
        <begin position="1"/>
        <end position="21"/>
    </location>
</feature>
<dbReference type="RefSeq" id="WP_104071596.1">
    <property type="nucleotide sequence ID" value="NZ_PRDS01000006.1"/>
</dbReference>
<dbReference type="OrthoDB" id="7362103at2"/>
<protein>
    <submittedName>
        <fullName evidence="4">Uncharacterized protein DUF4174</fullName>
    </submittedName>
</protein>
<keyword evidence="5" id="KW-1185">Reference proteome</keyword>
<comment type="caution">
    <text evidence="4">The sequence shown here is derived from an EMBL/GenBank/DDBJ whole genome shotgun (WGS) entry which is preliminary data.</text>
</comment>
<evidence type="ECO:0000259" key="3">
    <source>
        <dbReference type="Pfam" id="PF13778"/>
    </source>
</evidence>
<feature type="domain" description="DUF4174" evidence="3">
    <location>
        <begin position="39"/>
        <end position="140"/>
    </location>
</feature>
<sequence length="149" mass="17258">MRYIFVLALAAWMSTLFPALAAEAETDRLEILPAAEVRLEDFVWKKRPIVVFADSPNDPAFVNQMLYLADDPQELIKRDVVVIVDTDPSQKSAVREKLRPRGFSMVLLDKDGAVKLRKPLPWSVREIVRAIDKFPLRQQEIRDERLREQ</sequence>
<dbReference type="Proteomes" id="UP000239736">
    <property type="component" value="Unassembled WGS sequence"/>
</dbReference>
<proteinExistence type="predicted"/>
<evidence type="ECO:0000256" key="2">
    <source>
        <dbReference type="SAM" id="SignalP"/>
    </source>
</evidence>
<accession>A0A2S5JFN1</accession>
<keyword evidence="1 2" id="KW-0732">Signal</keyword>
<dbReference type="InterPro" id="IPR025232">
    <property type="entry name" value="DUF4174"/>
</dbReference>
<name>A0A2S5JFN1_9RHOB</name>
<reference evidence="4 5" key="1">
    <citation type="submission" date="2018-01" db="EMBL/GenBank/DDBJ databases">
        <title>Genomic Encyclopedia of Archaeal and Bacterial Type Strains, Phase II (KMG-II): from individual species to whole genera.</title>
        <authorList>
            <person name="Goeker M."/>
        </authorList>
    </citation>
    <scope>NUCLEOTIDE SEQUENCE [LARGE SCALE GENOMIC DNA]</scope>
    <source>
        <strain evidence="4 5">DSM 12048</strain>
    </source>
</reference>
<gene>
    <name evidence="4" type="ORF">LV82_02191</name>
</gene>
<evidence type="ECO:0000313" key="5">
    <source>
        <dbReference type="Proteomes" id="UP000239736"/>
    </source>
</evidence>
<organism evidence="4 5">
    <name type="scientific">Albidovulum inexpectatum</name>
    <dbReference type="NCBI Taxonomy" id="196587"/>
    <lineage>
        <taxon>Bacteria</taxon>
        <taxon>Pseudomonadati</taxon>
        <taxon>Pseudomonadota</taxon>
        <taxon>Alphaproteobacteria</taxon>
        <taxon>Rhodobacterales</taxon>
        <taxon>Paracoccaceae</taxon>
        <taxon>Albidovulum</taxon>
    </lineage>
</organism>